<reference evidence="1 2" key="1">
    <citation type="journal article" date="2013" name="Genome Announc.">
        <title>Draft Genome Sequence of Rhizobium mesoamericanum STM3625, a Nitrogen-Fixing Symbiont of Mimosa pudica Isolated in French Guiana (South America).</title>
        <authorList>
            <person name="Moulin L."/>
            <person name="Mornico D."/>
            <person name="Melkonian R."/>
            <person name="Klonowska A."/>
        </authorList>
    </citation>
    <scope>NUCLEOTIDE SEQUENCE [LARGE SCALE GENOMIC DNA]</scope>
    <source>
        <strain evidence="1 2">STM3625</strain>
    </source>
</reference>
<evidence type="ECO:0000313" key="1">
    <source>
        <dbReference type="EMBL" id="CCM79493.1"/>
    </source>
</evidence>
<evidence type="ECO:0000313" key="2">
    <source>
        <dbReference type="Proteomes" id="UP000009319"/>
    </source>
</evidence>
<proteinExistence type="predicted"/>
<gene>
    <name evidence="1" type="ORF">BN77_p10771</name>
</gene>
<dbReference type="Proteomes" id="UP000009319">
    <property type="component" value="Unassembled WGS sequence"/>
</dbReference>
<dbReference type="EMBL" id="CANI01000044">
    <property type="protein sequence ID" value="CCM79493.1"/>
    <property type="molecule type" value="Genomic_DNA"/>
</dbReference>
<sequence>MCSNTTSPADLPSASTVAFLFASISPSAQTVMRNRFAGRHRFLTPRSKIGFHAVFTEASGQQDVSSAGNALVGSYLQQLNLNPNTIVYATDTSPTSMQWLPNADAKRIGFPSAPWGFCPTRPHNSIR</sequence>
<organism evidence="1 2">
    <name type="scientific">Rhizobium mesoamericanum STM3625</name>
    <dbReference type="NCBI Taxonomy" id="1211777"/>
    <lineage>
        <taxon>Bacteria</taxon>
        <taxon>Pseudomonadati</taxon>
        <taxon>Pseudomonadota</taxon>
        <taxon>Alphaproteobacteria</taxon>
        <taxon>Hyphomicrobiales</taxon>
        <taxon>Rhizobiaceae</taxon>
        <taxon>Rhizobium/Agrobacterium group</taxon>
        <taxon>Rhizobium</taxon>
    </lineage>
</organism>
<accession>K0PZQ0</accession>
<name>K0PZQ0_9HYPH</name>
<dbReference type="AlphaFoldDB" id="K0PZQ0"/>
<keyword evidence="2" id="KW-1185">Reference proteome</keyword>
<protein>
    <submittedName>
        <fullName evidence="1">Uncharacterized protein</fullName>
    </submittedName>
</protein>
<comment type="caution">
    <text evidence="1">The sequence shown here is derived from an EMBL/GenBank/DDBJ whole genome shotgun (WGS) entry which is preliminary data.</text>
</comment>
<dbReference type="HOGENOM" id="CLU_1968793_0_0_5"/>